<dbReference type="SMART" id="SM00086">
    <property type="entry name" value="PAC"/>
    <property type="match status" value="1"/>
</dbReference>
<dbReference type="PANTHER" id="PTHR44757">
    <property type="entry name" value="DIGUANYLATE CYCLASE DGCP"/>
    <property type="match status" value="1"/>
</dbReference>
<dbReference type="PROSITE" id="PS50113">
    <property type="entry name" value="PAC"/>
    <property type="match status" value="1"/>
</dbReference>
<dbReference type="EMBL" id="PRLP01000021">
    <property type="protein sequence ID" value="PPC78010.1"/>
    <property type="molecule type" value="Genomic_DNA"/>
</dbReference>
<evidence type="ECO:0000259" key="5">
    <source>
        <dbReference type="PROSITE" id="PS50887"/>
    </source>
</evidence>
<reference evidence="6 7" key="1">
    <citation type="submission" date="2018-02" db="EMBL/GenBank/DDBJ databases">
        <title>novel marine gammaproteobacteria from coastal saline agro ecosystem.</title>
        <authorList>
            <person name="Krishnan R."/>
            <person name="Ramesh Kumar N."/>
        </authorList>
    </citation>
    <scope>NUCLEOTIDE SEQUENCE [LARGE SCALE GENOMIC DNA]</scope>
    <source>
        <strain evidence="6 7">228</strain>
    </source>
</reference>
<evidence type="ECO:0000256" key="1">
    <source>
        <dbReference type="ARBA" id="ARBA00051114"/>
    </source>
</evidence>
<dbReference type="Pfam" id="PF13185">
    <property type="entry name" value="GAF_2"/>
    <property type="match status" value="1"/>
</dbReference>
<comment type="catalytic activity">
    <reaction evidence="1">
        <text>3',3'-c-di-GMP + H2O = 5'-phosphoguanylyl(3'-&gt;5')guanosine + H(+)</text>
        <dbReference type="Rhea" id="RHEA:24902"/>
        <dbReference type="ChEBI" id="CHEBI:15377"/>
        <dbReference type="ChEBI" id="CHEBI:15378"/>
        <dbReference type="ChEBI" id="CHEBI:58754"/>
        <dbReference type="ChEBI" id="CHEBI:58805"/>
        <dbReference type="EC" id="3.1.4.52"/>
    </reaction>
    <physiologicalReaction direction="left-to-right" evidence="1">
        <dbReference type="Rhea" id="RHEA:24903"/>
    </physiologicalReaction>
</comment>
<dbReference type="PIRSF" id="PIRSF005925">
    <property type="entry name" value="Dos"/>
    <property type="match status" value="1"/>
</dbReference>
<dbReference type="PROSITE" id="PS50887">
    <property type="entry name" value="GGDEF"/>
    <property type="match status" value="1"/>
</dbReference>
<organism evidence="6 7">
    <name type="scientific">Proteobacteria bacterium 228</name>
    <dbReference type="NCBI Taxonomy" id="2083153"/>
    <lineage>
        <taxon>Bacteria</taxon>
        <taxon>Pseudomonadati</taxon>
        <taxon>Pseudomonadota</taxon>
    </lineage>
</organism>
<dbReference type="CDD" id="cd00130">
    <property type="entry name" value="PAS"/>
    <property type="match status" value="1"/>
</dbReference>
<dbReference type="GO" id="GO:0071732">
    <property type="term" value="P:cellular response to nitric oxide"/>
    <property type="evidence" value="ECO:0007669"/>
    <property type="project" value="UniProtKB-ARBA"/>
</dbReference>
<dbReference type="PROSITE" id="PS50883">
    <property type="entry name" value="EAL"/>
    <property type="match status" value="1"/>
</dbReference>
<gene>
    <name evidence="6" type="ORF">C4K68_07085</name>
</gene>
<dbReference type="InterPro" id="IPR012226">
    <property type="entry name" value="Diguanyl_cyclase/Pdiesterase"/>
</dbReference>
<dbReference type="AlphaFoldDB" id="A0A2S5KTD6"/>
<dbReference type="InterPro" id="IPR035965">
    <property type="entry name" value="PAS-like_dom_sf"/>
</dbReference>
<feature type="domain" description="EAL" evidence="4">
    <location>
        <begin position="583"/>
        <end position="837"/>
    </location>
</feature>
<dbReference type="CDD" id="cd01949">
    <property type="entry name" value="GGDEF"/>
    <property type="match status" value="1"/>
</dbReference>
<dbReference type="InterPro" id="IPR052155">
    <property type="entry name" value="Biofilm_reg_signaling"/>
</dbReference>
<dbReference type="FunFam" id="3.20.20.450:FF:000001">
    <property type="entry name" value="Cyclic di-GMP phosphodiesterase yahA"/>
    <property type="match status" value="1"/>
</dbReference>
<protein>
    <submittedName>
        <fullName evidence="6">Bifunctional diguanylate cyclase/phosphodiesterase</fullName>
    </submittedName>
</protein>
<dbReference type="InterPro" id="IPR000014">
    <property type="entry name" value="PAS"/>
</dbReference>
<sequence>MPTQLPDLFASTLEQLSDAVMVTDGHGVLLFNTAAERFWDCPRQTALAQPLAALWPADLPAVHELSTAPQDINLTVAGIVRRGRLRVSRAEQQGQTIFTVFISALDSHLRQTASASGYGNAEHLQLLSMVTDRTDNAIIITDGRWRTLYINDGFSQMFGYSSKQMLGAIPTSIIAPYAEQEQVDALHDQLARGQPFHAEELIYTRDGKRIWCSVTTNPVLDEQGQLLNTLTVLTDITQSKMHELLQNRVLSAMVREEPLETVMNTVCREVEHLAPEVTASILRVDEQGRLHPLAGPSLPAEYNKALEGVAIGEGVGSCGTAAFIGEPVIVTDIASHPYWAPYKQLALPHGLKACWSTPIRSSSGRILGTFAFYYRECRGPNPLHQRMVEVSTHLCALALEREEARAHIRQLAFYDSLTKLPNRSLLHARADQALAAAERHRDNIAVLFIDLDRFKQVNDSLGHPAGDELLRVIAQRLTENLRHVDIVGRLSGDEFVMVLPRYSSQALAEVVEQLKGRISQPFSIGSTTLIPSASIGISLFPNDGHDMESLIHRADMAMYQAKSMGRGHVSYFSHELNEQAQQRMALENALRDALDNGGLQLHYQPQINLADGSLYGVEALARWQHPELGSIPPTRFIPLAEECGLIGQLGHWAVQEACRQLAAWRRQGLQVPAVSVNLSPSDFHNLELPQQIAHTLQHHQLQPQDLTLEITESVLMDTHPSTLTTLDAIHSQGVNLAMDDFGTGYSSLSYLRRLPIHELKLDRSFVSDLESDATARALSEAVMRIGESLRLIVVAEGIEEEGQQQILRQQGYQVGQGYLFSRPVPAAELQQWLQQWRAAAVSHG</sequence>
<comment type="caution">
    <text evidence="6">The sequence shown here is derived from an EMBL/GenBank/DDBJ whole genome shotgun (WGS) entry which is preliminary data.</text>
</comment>
<dbReference type="InterPro" id="IPR043128">
    <property type="entry name" value="Rev_trsase/Diguanyl_cyclase"/>
</dbReference>
<evidence type="ECO:0000259" key="4">
    <source>
        <dbReference type="PROSITE" id="PS50883"/>
    </source>
</evidence>
<dbReference type="PROSITE" id="PS50112">
    <property type="entry name" value="PAS"/>
    <property type="match status" value="1"/>
</dbReference>
<dbReference type="SMART" id="SM00267">
    <property type="entry name" value="GGDEF"/>
    <property type="match status" value="1"/>
</dbReference>
<dbReference type="Gene3D" id="3.30.450.40">
    <property type="match status" value="1"/>
</dbReference>
<dbReference type="SMART" id="SM00052">
    <property type="entry name" value="EAL"/>
    <property type="match status" value="1"/>
</dbReference>
<feature type="domain" description="GGDEF" evidence="5">
    <location>
        <begin position="442"/>
        <end position="574"/>
    </location>
</feature>
<dbReference type="Pfam" id="PF13188">
    <property type="entry name" value="PAS_8"/>
    <property type="match status" value="1"/>
</dbReference>
<evidence type="ECO:0000313" key="7">
    <source>
        <dbReference type="Proteomes" id="UP000238196"/>
    </source>
</evidence>
<dbReference type="InterPro" id="IPR003018">
    <property type="entry name" value="GAF"/>
</dbReference>
<dbReference type="Pfam" id="PF00990">
    <property type="entry name" value="GGDEF"/>
    <property type="match status" value="1"/>
</dbReference>
<dbReference type="SMART" id="SM00065">
    <property type="entry name" value="GAF"/>
    <property type="match status" value="1"/>
</dbReference>
<dbReference type="InterPro" id="IPR001633">
    <property type="entry name" value="EAL_dom"/>
</dbReference>
<dbReference type="SUPFAM" id="SSF141868">
    <property type="entry name" value="EAL domain-like"/>
    <property type="match status" value="1"/>
</dbReference>
<dbReference type="InterPro" id="IPR000160">
    <property type="entry name" value="GGDEF_dom"/>
</dbReference>
<dbReference type="NCBIfam" id="TIGR00254">
    <property type="entry name" value="GGDEF"/>
    <property type="match status" value="1"/>
</dbReference>
<name>A0A2S5KTD6_9PROT</name>
<dbReference type="SUPFAM" id="SSF55781">
    <property type="entry name" value="GAF domain-like"/>
    <property type="match status" value="1"/>
</dbReference>
<dbReference type="Gene3D" id="3.20.20.450">
    <property type="entry name" value="EAL domain"/>
    <property type="match status" value="1"/>
</dbReference>
<dbReference type="GO" id="GO:0071111">
    <property type="term" value="F:cyclic-guanylate-specific phosphodiesterase activity"/>
    <property type="evidence" value="ECO:0007669"/>
    <property type="project" value="UniProtKB-EC"/>
</dbReference>
<dbReference type="InterPro" id="IPR029787">
    <property type="entry name" value="Nucleotide_cyclase"/>
</dbReference>
<evidence type="ECO:0000259" key="2">
    <source>
        <dbReference type="PROSITE" id="PS50112"/>
    </source>
</evidence>
<dbReference type="PANTHER" id="PTHR44757:SF2">
    <property type="entry name" value="BIOFILM ARCHITECTURE MAINTENANCE PROTEIN MBAA"/>
    <property type="match status" value="1"/>
</dbReference>
<dbReference type="Pfam" id="PF00563">
    <property type="entry name" value="EAL"/>
    <property type="match status" value="1"/>
</dbReference>
<dbReference type="Gene3D" id="3.30.450.20">
    <property type="entry name" value="PAS domain"/>
    <property type="match status" value="2"/>
</dbReference>
<evidence type="ECO:0000313" key="6">
    <source>
        <dbReference type="EMBL" id="PPC78010.1"/>
    </source>
</evidence>
<dbReference type="Gene3D" id="3.30.70.270">
    <property type="match status" value="1"/>
</dbReference>
<feature type="domain" description="PAS" evidence="2">
    <location>
        <begin position="123"/>
        <end position="193"/>
    </location>
</feature>
<dbReference type="InterPro" id="IPR035919">
    <property type="entry name" value="EAL_sf"/>
</dbReference>
<dbReference type="SMART" id="SM00091">
    <property type="entry name" value="PAS"/>
    <property type="match status" value="2"/>
</dbReference>
<evidence type="ECO:0000259" key="3">
    <source>
        <dbReference type="PROSITE" id="PS50113"/>
    </source>
</evidence>
<dbReference type="Pfam" id="PF13426">
    <property type="entry name" value="PAS_9"/>
    <property type="match status" value="1"/>
</dbReference>
<dbReference type="InterPro" id="IPR029016">
    <property type="entry name" value="GAF-like_dom_sf"/>
</dbReference>
<dbReference type="SUPFAM" id="SSF55785">
    <property type="entry name" value="PYP-like sensor domain (PAS domain)"/>
    <property type="match status" value="1"/>
</dbReference>
<dbReference type="Proteomes" id="UP000238196">
    <property type="component" value="Unassembled WGS sequence"/>
</dbReference>
<dbReference type="InterPro" id="IPR000700">
    <property type="entry name" value="PAS-assoc_C"/>
</dbReference>
<dbReference type="InterPro" id="IPR001610">
    <property type="entry name" value="PAC"/>
</dbReference>
<accession>A0A2S5KTD6</accession>
<dbReference type="CDD" id="cd01948">
    <property type="entry name" value="EAL"/>
    <property type="match status" value="1"/>
</dbReference>
<proteinExistence type="predicted"/>
<dbReference type="SUPFAM" id="SSF55073">
    <property type="entry name" value="Nucleotide cyclase"/>
    <property type="match status" value="1"/>
</dbReference>
<dbReference type="FunFam" id="3.30.70.270:FF:000001">
    <property type="entry name" value="Diguanylate cyclase domain protein"/>
    <property type="match status" value="1"/>
</dbReference>
<feature type="domain" description="PAC" evidence="3">
    <location>
        <begin position="196"/>
        <end position="248"/>
    </location>
</feature>
<dbReference type="OrthoDB" id="5293040at2"/>
<dbReference type="NCBIfam" id="TIGR00229">
    <property type="entry name" value="sensory_box"/>
    <property type="match status" value="1"/>
</dbReference>